<evidence type="ECO:0000256" key="2">
    <source>
        <dbReference type="ARBA" id="ARBA00022692"/>
    </source>
</evidence>
<feature type="transmembrane region" description="Helical" evidence="5">
    <location>
        <begin position="327"/>
        <end position="349"/>
    </location>
</feature>
<reference evidence="7 8" key="1">
    <citation type="journal article" date="2021" name="BMC Biol.">
        <title>Horizontally acquired antibacterial genes associated with adaptive radiation of ladybird beetles.</title>
        <authorList>
            <person name="Li H.S."/>
            <person name="Tang X.F."/>
            <person name="Huang Y.H."/>
            <person name="Xu Z.Y."/>
            <person name="Chen M.L."/>
            <person name="Du X.Y."/>
            <person name="Qiu B.Y."/>
            <person name="Chen P.T."/>
            <person name="Zhang W."/>
            <person name="Slipinski A."/>
            <person name="Escalona H.E."/>
            <person name="Waterhouse R.M."/>
            <person name="Zwick A."/>
            <person name="Pang H."/>
        </authorList>
    </citation>
    <scope>NUCLEOTIDE SEQUENCE [LARGE SCALE GENOMIC DNA]</scope>
    <source>
        <strain evidence="7">SYSU2018</strain>
    </source>
</reference>
<feature type="transmembrane region" description="Helical" evidence="5">
    <location>
        <begin position="216"/>
        <end position="234"/>
    </location>
</feature>
<dbReference type="CDD" id="cd07042">
    <property type="entry name" value="STAS_SulP_like_sulfate_transporter"/>
    <property type="match status" value="1"/>
</dbReference>
<dbReference type="Proteomes" id="UP001516400">
    <property type="component" value="Unassembled WGS sequence"/>
</dbReference>
<dbReference type="Pfam" id="PF00916">
    <property type="entry name" value="Sulfate_transp"/>
    <property type="match status" value="1"/>
</dbReference>
<evidence type="ECO:0000256" key="1">
    <source>
        <dbReference type="ARBA" id="ARBA00004141"/>
    </source>
</evidence>
<sequence>MEPASVSIKMNKSGASSTHYLYGIDNDKGKTSKISYNFWKKIDMMDLVRRRIPIIQWLPRYKISYYMKDTLAGFTVALTEIPQGIAYAKVAGLDPVYGLYSGFMGCFMYFIFGSCKDLNIGPTSILSLMIQSHVSNLGVDIAVLCTFTTGCIIFLLGLFNLGFLVEFFSYPVIAGFTSAGALQIASSQLNSLFGIQKNASAFPDAWIIVFQNMDQIKWTDTTLGVISIIFLMILREFRKIGSLKYNNNLSRSKNILSILAFLLYSSRNALIVIIGTLLAYSLRGKDANHPFELTGTISSGIPHIDLPPFSPVINGTQYQFSEMIEQLGSTIIFTPLVAILETVAIAKAFSKGKILDSTQEMFAVGICNIMGSFVKSMPVTGSFTRTAVNNASGVVTTFGGVITGICVLLALTFLTSTFYYIPKSTLASVVISAMVYLFDYEAFVVLWRAQKADLIPLLVTFFTCLFSSLENGILIGTFCNLFFVLYNSARPKFHIKQEIHSGKYVSIISMKNSIQFPAAEYMRKIIEENCTIRGLVVVINGKNIGNMDATVARSFVCLRKELEANEKKLLFINFKPSVKDTLLRMDPNLQILFAEGSLEISIRSIDSVSDFTSISPIT</sequence>
<dbReference type="InterPro" id="IPR011547">
    <property type="entry name" value="SLC26A/SulP_dom"/>
</dbReference>
<feature type="transmembrane region" description="Helical" evidence="5">
    <location>
        <begin position="97"/>
        <end position="115"/>
    </location>
</feature>
<comment type="subcellular location">
    <subcellularLocation>
        <location evidence="1">Membrane</location>
        <topology evidence="1">Multi-pass membrane protein</topology>
    </subcellularLocation>
</comment>
<dbReference type="GO" id="GO:0016020">
    <property type="term" value="C:membrane"/>
    <property type="evidence" value="ECO:0007669"/>
    <property type="project" value="UniProtKB-SubCell"/>
</dbReference>
<dbReference type="AlphaFoldDB" id="A0ABD2N3W7"/>
<feature type="transmembrane region" description="Helical" evidence="5">
    <location>
        <begin position="136"/>
        <end position="159"/>
    </location>
</feature>
<dbReference type="Gene3D" id="3.30.750.24">
    <property type="entry name" value="STAS domain"/>
    <property type="match status" value="1"/>
</dbReference>
<dbReference type="EMBL" id="JABFTP020000062">
    <property type="protein sequence ID" value="KAL3273293.1"/>
    <property type="molecule type" value="Genomic_DNA"/>
</dbReference>
<dbReference type="SUPFAM" id="SSF52091">
    <property type="entry name" value="SpoIIaa-like"/>
    <property type="match status" value="1"/>
</dbReference>
<keyword evidence="2 5" id="KW-0812">Transmembrane</keyword>
<dbReference type="PROSITE" id="PS50801">
    <property type="entry name" value="STAS"/>
    <property type="match status" value="1"/>
</dbReference>
<gene>
    <name evidence="7" type="ORF">HHI36_014747</name>
</gene>
<dbReference type="InterPro" id="IPR036513">
    <property type="entry name" value="STAS_dom_sf"/>
</dbReference>
<dbReference type="InterPro" id="IPR002645">
    <property type="entry name" value="STAS_dom"/>
</dbReference>
<evidence type="ECO:0000256" key="3">
    <source>
        <dbReference type="ARBA" id="ARBA00022989"/>
    </source>
</evidence>
<dbReference type="Pfam" id="PF01740">
    <property type="entry name" value="STAS"/>
    <property type="match status" value="1"/>
</dbReference>
<accession>A0ABD2N3W7</accession>
<feature type="transmembrane region" description="Helical" evidence="5">
    <location>
        <begin position="255"/>
        <end position="280"/>
    </location>
</feature>
<evidence type="ECO:0000259" key="6">
    <source>
        <dbReference type="PROSITE" id="PS50801"/>
    </source>
</evidence>
<keyword evidence="3 5" id="KW-1133">Transmembrane helix</keyword>
<evidence type="ECO:0000256" key="5">
    <source>
        <dbReference type="SAM" id="Phobius"/>
    </source>
</evidence>
<evidence type="ECO:0000313" key="8">
    <source>
        <dbReference type="Proteomes" id="UP001516400"/>
    </source>
</evidence>
<protein>
    <recommendedName>
        <fullName evidence="6">STAS domain-containing protein</fullName>
    </recommendedName>
</protein>
<proteinExistence type="predicted"/>
<feature type="domain" description="STAS" evidence="6">
    <location>
        <begin position="495"/>
        <end position="582"/>
    </location>
</feature>
<feature type="transmembrane region" description="Helical" evidence="5">
    <location>
        <begin position="391"/>
        <end position="414"/>
    </location>
</feature>
<keyword evidence="8" id="KW-1185">Reference proteome</keyword>
<comment type="caution">
    <text evidence="7">The sequence shown here is derived from an EMBL/GenBank/DDBJ whole genome shotgun (WGS) entry which is preliminary data.</text>
</comment>
<evidence type="ECO:0000313" key="7">
    <source>
        <dbReference type="EMBL" id="KAL3273293.1"/>
    </source>
</evidence>
<name>A0ABD2N3W7_9CUCU</name>
<dbReference type="InterPro" id="IPR001902">
    <property type="entry name" value="SLC26A/SulP_fam"/>
</dbReference>
<keyword evidence="4 5" id="KW-0472">Membrane</keyword>
<evidence type="ECO:0000256" key="4">
    <source>
        <dbReference type="ARBA" id="ARBA00023136"/>
    </source>
</evidence>
<feature type="transmembrane region" description="Helical" evidence="5">
    <location>
        <begin position="426"/>
        <end position="447"/>
    </location>
</feature>
<feature type="transmembrane region" description="Helical" evidence="5">
    <location>
        <begin position="459"/>
        <end position="486"/>
    </location>
</feature>
<organism evidence="7 8">
    <name type="scientific">Cryptolaemus montrouzieri</name>
    <dbReference type="NCBI Taxonomy" id="559131"/>
    <lineage>
        <taxon>Eukaryota</taxon>
        <taxon>Metazoa</taxon>
        <taxon>Ecdysozoa</taxon>
        <taxon>Arthropoda</taxon>
        <taxon>Hexapoda</taxon>
        <taxon>Insecta</taxon>
        <taxon>Pterygota</taxon>
        <taxon>Neoptera</taxon>
        <taxon>Endopterygota</taxon>
        <taxon>Coleoptera</taxon>
        <taxon>Polyphaga</taxon>
        <taxon>Cucujiformia</taxon>
        <taxon>Coccinelloidea</taxon>
        <taxon>Coccinellidae</taxon>
        <taxon>Scymninae</taxon>
        <taxon>Scymnini</taxon>
        <taxon>Cryptolaemus</taxon>
    </lineage>
</organism>
<dbReference type="PANTHER" id="PTHR11814">
    <property type="entry name" value="SULFATE TRANSPORTER"/>
    <property type="match status" value="1"/>
</dbReference>